<dbReference type="RefSeq" id="XP_017997567.1">
    <property type="nucleotide sequence ID" value="XM_018144083.1"/>
</dbReference>
<protein>
    <recommendedName>
        <fullName evidence="3">Metallo-beta-lactamase domain-containing protein</fullName>
    </recommendedName>
</protein>
<keyword evidence="2" id="KW-1185">Reference proteome</keyword>
<dbReference type="GeneID" id="28735963"/>
<gene>
    <name evidence="1" type="ORF">AB675_3982</name>
</gene>
<dbReference type="VEuPathDB" id="FungiDB:AB675_3982"/>
<comment type="caution">
    <text evidence="1">The sequence shown here is derived from an EMBL/GenBank/DDBJ whole genome shotgun (WGS) entry which is preliminary data.</text>
</comment>
<dbReference type="OrthoDB" id="9971601at2759"/>
<dbReference type="EMBL" id="LFJN01000023">
    <property type="protein sequence ID" value="KPI37604.1"/>
    <property type="molecule type" value="Genomic_DNA"/>
</dbReference>
<evidence type="ECO:0000313" key="2">
    <source>
        <dbReference type="Proteomes" id="UP000038010"/>
    </source>
</evidence>
<evidence type="ECO:0000313" key="1">
    <source>
        <dbReference type="EMBL" id="KPI37604.1"/>
    </source>
</evidence>
<dbReference type="AlphaFoldDB" id="A0A0N1H7L1"/>
<organism evidence="1 2">
    <name type="scientific">Cyphellophora attinorum</name>
    <dbReference type="NCBI Taxonomy" id="1664694"/>
    <lineage>
        <taxon>Eukaryota</taxon>
        <taxon>Fungi</taxon>
        <taxon>Dikarya</taxon>
        <taxon>Ascomycota</taxon>
        <taxon>Pezizomycotina</taxon>
        <taxon>Eurotiomycetes</taxon>
        <taxon>Chaetothyriomycetidae</taxon>
        <taxon>Chaetothyriales</taxon>
        <taxon>Cyphellophoraceae</taxon>
        <taxon>Cyphellophora</taxon>
    </lineage>
</organism>
<name>A0A0N1H7L1_9EURO</name>
<reference evidence="1 2" key="1">
    <citation type="submission" date="2015-06" db="EMBL/GenBank/DDBJ databases">
        <title>Draft genome of the ant-associated black yeast Phialophora attae CBS 131958.</title>
        <authorList>
            <person name="Moreno L.F."/>
            <person name="Stielow B.J."/>
            <person name="de Hoog S."/>
            <person name="Vicente V.A."/>
            <person name="Weiss V.A."/>
            <person name="de Vries M."/>
            <person name="Cruz L.M."/>
            <person name="Souza E.M."/>
        </authorList>
    </citation>
    <scope>NUCLEOTIDE SEQUENCE [LARGE SCALE GENOMIC DNA]</scope>
    <source>
        <strain evidence="1 2">CBS 131958</strain>
    </source>
</reference>
<dbReference type="Proteomes" id="UP000038010">
    <property type="component" value="Unassembled WGS sequence"/>
</dbReference>
<sequence>MVAKDSPTADSRGLSDYKEKIRTSASRPVLSHLNADTSWLLSLAYPPISTPPPGRSRYNIVIDPWFTGAQSDVAKWFSTQYHAVKSDIQSIAALNQIIAEAEATLLPETHKANSEPPLSYIDAVVISHEFTDHCHRATLLELPRSTPIYSTSKAVDIIKSWNHFTTVINIPSLSKTTDWRTTAIAPLPSWLGISRLITEGNSLYYHSAVIICIPNTQEDAPDRAENAAEAIIYTPHGVEHGTFSIFSKAKPPISTLALLHGLHDVSITLTKQLNLGAHNAFKAQKLLKPKYWVGTHDEVKKGLGLIGPLLRRKVWTLEDAMEKARKEDRRKSLSDGPIVKEKVEEVEQEEQVPYVTCGNGETLVLA</sequence>
<accession>A0A0N1H7L1</accession>
<dbReference type="Gene3D" id="3.60.15.10">
    <property type="entry name" value="Ribonuclease Z/Hydroxyacylglutathione hydrolase-like"/>
    <property type="match status" value="1"/>
</dbReference>
<dbReference type="SUPFAM" id="SSF56281">
    <property type="entry name" value="Metallo-hydrolase/oxidoreductase"/>
    <property type="match status" value="1"/>
</dbReference>
<dbReference type="PANTHER" id="PTHR36142">
    <property type="entry name" value="METALLO-HYDROLASE/OXIDOREDUCTASE SUPERFAMILY PROTEIN"/>
    <property type="match status" value="1"/>
</dbReference>
<dbReference type="STRING" id="1664694.A0A0N1H7L1"/>
<proteinExistence type="predicted"/>
<dbReference type="PANTHER" id="PTHR36142:SF2">
    <property type="entry name" value="METALLO-HYDROLASE_OXIDOREDUCTASE SUPERFAMILY PROTEIN"/>
    <property type="match status" value="1"/>
</dbReference>
<dbReference type="InterPro" id="IPR036866">
    <property type="entry name" value="RibonucZ/Hydroxyglut_hydro"/>
</dbReference>
<evidence type="ECO:0008006" key="3">
    <source>
        <dbReference type="Google" id="ProtNLM"/>
    </source>
</evidence>